<evidence type="ECO:0000313" key="3">
    <source>
        <dbReference type="Proteomes" id="UP000060630"/>
    </source>
</evidence>
<dbReference type="InterPro" id="IPR049251">
    <property type="entry name" value="DUF6884"/>
</dbReference>
<dbReference type="EMBL" id="LPHD01000049">
    <property type="protein sequence ID" value="KWA84154.1"/>
    <property type="molecule type" value="Genomic_DNA"/>
</dbReference>
<dbReference type="RefSeq" id="WP_060192551.1">
    <property type="nucleotide sequence ID" value="NZ_LPHD01000049.1"/>
</dbReference>
<reference evidence="2 3" key="1">
    <citation type="submission" date="2015-11" db="EMBL/GenBank/DDBJ databases">
        <title>Expanding the genomic diversity of Burkholderia species for the development of highly accurate diagnostics.</title>
        <authorList>
            <person name="Sahl J."/>
            <person name="Keim P."/>
            <person name="Wagner D."/>
        </authorList>
    </citation>
    <scope>NUCLEOTIDE SEQUENCE [LARGE SCALE GENOMIC DNA]</scope>
    <source>
        <strain evidence="2 3">MSMB2087WGS</strain>
    </source>
</reference>
<dbReference type="Pfam" id="PF21818">
    <property type="entry name" value="DUF6884"/>
    <property type="match status" value="1"/>
</dbReference>
<organism evidence="2 3">
    <name type="scientific">Burkholderia ubonensis</name>
    <dbReference type="NCBI Taxonomy" id="101571"/>
    <lineage>
        <taxon>Bacteria</taxon>
        <taxon>Pseudomonadati</taxon>
        <taxon>Pseudomonadota</taxon>
        <taxon>Betaproteobacteria</taxon>
        <taxon>Burkholderiales</taxon>
        <taxon>Burkholderiaceae</taxon>
        <taxon>Burkholderia</taxon>
        <taxon>Burkholderia cepacia complex</taxon>
    </lineage>
</organism>
<evidence type="ECO:0000313" key="2">
    <source>
        <dbReference type="EMBL" id="KWA84154.1"/>
    </source>
</evidence>
<accession>A0A106QBX1</accession>
<comment type="caution">
    <text evidence="2">The sequence shown here is derived from an EMBL/GenBank/DDBJ whole genome shotgun (WGS) entry which is preliminary data.</text>
</comment>
<evidence type="ECO:0000259" key="1">
    <source>
        <dbReference type="Pfam" id="PF21818"/>
    </source>
</evidence>
<name>A0A106QBX1_9BURK</name>
<dbReference type="AlphaFoldDB" id="A0A106QBX1"/>
<feature type="domain" description="DUF6884" evidence="1">
    <location>
        <begin position="9"/>
        <end position="114"/>
    </location>
</feature>
<sequence length="242" mass="26109">MTPFAPSLILMACSEKKLQHAAPAMDLYQGSMYTTFRANVRQNARPHVVILSAKHGFIPSNAVIEPYEQLLTRSHADAMIANVDAYLQGITPPAAKKVLLAGGAEYRRVMRAAVDRLIARGCLPSDVVVTETVGGIGYQRQQLGTFLRRLPPFMMDVVGHHPNGTPLYRTMGGFTVGQDVDVVYASRKDLAAVPAVITELFEGPNGPTATVKMAGSSSNEQSYTWVGLVDLQPRSASLLLAA</sequence>
<dbReference type="Proteomes" id="UP000060630">
    <property type="component" value="Unassembled WGS sequence"/>
</dbReference>
<protein>
    <recommendedName>
        <fullName evidence="1">DUF6884 domain-containing protein</fullName>
    </recommendedName>
</protein>
<gene>
    <name evidence="2" type="ORF">WL29_22590</name>
</gene>
<proteinExistence type="predicted"/>